<name>A0AAN0RMS0_9BURK</name>
<accession>A0AAN0RMS0</accession>
<organism evidence="1 2">
    <name type="scientific">Burkholderia cenocepacia</name>
    <dbReference type="NCBI Taxonomy" id="95486"/>
    <lineage>
        <taxon>Bacteria</taxon>
        <taxon>Pseudomonadati</taxon>
        <taxon>Pseudomonadota</taxon>
        <taxon>Betaproteobacteria</taxon>
        <taxon>Burkholderiales</taxon>
        <taxon>Burkholderiaceae</taxon>
        <taxon>Burkholderia</taxon>
        <taxon>Burkholderia cepacia complex</taxon>
    </lineage>
</organism>
<keyword evidence="2" id="KW-1185">Reference proteome</keyword>
<dbReference type="KEGG" id="bcen:DM39_6637"/>
<gene>
    <name evidence="1" type="ORF">DM39_6637</name>
</gene>
<proteinExistence type="predicted"/>
<sequence>MIARMNDRQGAMKIDARFARDRADVVLRVLYEQARISTPKNEVRLDRLIARSLDLDDHEARMLEELAGAACAPATRSPVHFLAALEQAIAELRLSRLFCSSGQGEFHRGICPAAYDERSGEHHPAEMAAWRAVFRAMAPEQQMMAATIVWLYRSGADSTWLRRVPCTWRAHEALRYMHDAGCLAIWVRLIATLPGW</sequence>
<protein>
    <submittedName>
        <fullName evidence="1">Uncharacterized protein</fullName>
    </submittedName>
</protein>
<reference evidence="1 2" key="1">
    <citation type="submission" date="2014-05" db="EMBL/GenBank/DDBJ databases">
        <authorList>
            <person name="Bishop-Lilly K.A."/>
            <person name="Broomall S.M."/>
            <person name="Chain P.S."/>
            <person name="Chertkov O."/>
            <person name="Coyne S.R."/>
            <person name="Daligault H.E."/>
            <person name="Davenport K.W."/>
            <person name="Erkkila T."/>
            <person name="Frey K.G."/>
            <person name="Gibbons H.S."/>
            <person name="Gu W."/>
            <person name="Jaissle J."/>
            <person name="Johnson S.L."/>
            <person name="Koroleva G.I."/>
            <person name="Ladner J.T."/>
            <person name="Lo C.-C."/>
            <person name="Minogue T.D."/>
            <person name="Munk C."/>
            <person name="Palacios G.F."/>
            <person name="Redden C.L."/>
            <person name="Rosenzweig C.N."/>
            <person name="Scholz M.B."/>
            <person name="Teshima H."/>
            <person name="Xu Y."/>
        </authorList>
    </citation>
    <scope>NUCLEOTIDE SEQUENCE [LARGE SCALE GENOMIC DNA]</scope>
    <source>
        <strain evidence="1 2">DDS 22E-1</strain>
    </source>
</reference>
<dbReference type="AlphaFoldDB" id="A0AAN0RMS0"/>
<evidence type="ECO:0000313" key="1">
    <source>
        <dbReference type="EMBL" id="AIO30600.1"/>
    </source>
</evidence>
<dbReference type="EMBL" id="CP007782">
    <property type="protein sequence ID" value="AIO30600.1"/>
    <property type="molecule type" value="Genomic_DNA"/>
</dbReference>
<dbReference type="Proteomes" id="UP000029413">
    <property type="component" value="Chromosome 3"/>
</dbReference>
<evidence type="ECO:0000313" key="2">
    <source>
        <dbReference type="Proteomes" id="UP000029413"/>
    </source>
</evidence>